<dbReference type="RefSeq" id="WP_176762820.1">
    <property type="nucleotide sequence ID" value="NZ_FNHQ01000001.1"/>
</dbReference>
<dbReference type="InterPro" id="IPR017853">
    <property type="entry name" value="GH"/>
</dbReference>
<dbReference type="SUPFAM" id="SSF51445">
    <property type="entry name" value="(Trans)glycosidases"/>
    <property type="match status" value="1"/>
</dbReference>
<dbReference type="Gene3D" id="3.20.20.80">
    <property type="entry name" value="Glycosidases"/>
    <property type="match status" value="1"/>
</dbReference>
<dbReference type="GO" id="GO:0003796">
    <property type="term" value="F:lysozyme activity"/>
    <property type="evidence" value="ECO:0007669"/>
    <property type="project" value="InterPro"/>
</dbReference>
<dbReference type="GO" id="GO:0016052">
    <property type="term" value="P:carbohydrate catabolic process"/>
    <property type="evidence" value="ECO:0007669"/>
    <property type="project" value="TreeGrafter"/>
</dbReference>
<gene>
    <name evidence="2" type="ORF">SAMN05660299_00229</name>
</gene>
<organism evidence="2 3">
    <name type="scientific">Megasphaera paucivorans</name>
    <dbReference type="NCBI Taxonomy" id="349095"/>
    <lineage>
        <taxon>Bacteria</taxon>
        <taxon>Bacillati</taxon>
        <taxon>Bacillota</taxon>
        <taxon>Negativicutes</taxon>
        <taxon>Veillonellales</taxon>
        <taxon>Veillonellaceae</taxon>
        <taxon>Megasphaera</taxon>
    </lineage>
</organism>
<dbReference type="GO" id="GO:0009253">
    <property type="term" value="P:peptidoglycan catabolic process"/>
    <property type="evidence" value="ECO:0007669"/>
    <property type="project" value="InterPro"/>
</dbReference>
<dbReference type="InterPro" id="IPR002053">
    <property type="entry name" value="Glyco_hydro_25"/>
</dbReference>
<dbReference type="Pfam" id="PF01183">
    <property type="entry name" value="Glyco_hydro_25"/>
    <property type="match status" value="1"/>
</dbReference>
<sequence>MNVIDISDWQEGLNFDDLRNNGVDGVVIKIEEGQQEDADFETFLQDVENESLPWGVYLFTHATTPDKAEQEANDLLSYLCGRVPPLGIWYDIEADECFADGVDTTALCSAFICTVNNAGLKCGVYASDGKFGDATNAINPNLLADYVPYWIAEYGVSQCDFPSQYPNKHMAAWQDSENGNIDGVNVDTDQWNDMPE</sequence>
<evidence type="ECO:0000256" key="1">
    <source>
        <dbReference type="ARBA" id="ARBA00010646"/>
    </source>
</evidence>
<dbReference type="AlphaFoldDB" id="A0A1G9QHQ7"/>
<dbReference type="PROSITE" id="PS51904">
    <property type="entry name" value="GLYCOSYL_HYDROL_F25_2"/>
    <property type="match status" value="1"/>
</dbReference>
<dbReference type="EMBL" id="FNHQ01000001">
    <property type="protein sequence ID" value="SDM10027.1"/>
    <property type="molecule type" value="Genomic_DNA"/>
</dbReference>
<proteinExistence type="inferred from homology"/>
<dbReference type="STRING" id="349095.SAMN05660299_00229"/>
<dbReference type="PANTHER" id="PTHR34135">
    <property type="entry name" value="LYSOZYME"/>
    <property type="match status" value="1"/>
</dbReference>
<reference evidence="2 3" key="1">
    <citation type="submission" date="2016-10" db="EMBL/GenBank/DDBJ databases">
        <authorList>
            <person name="de Groot N.N."/>
        </authorList>
    </citation>
    <scope>NUCLEOTIDE SEQUENCE [LARGE SCALE GENOMIC DNA]</scope>
    <source>
        <strain evidence="2 3">DSM 16981</strain>
    </source>
</reference>
<name>A0A1G9QHQ7_9FIRM</name>
<dbReference type="Proteomes" id="UP000199309">
    <property type="component" value="Unassembled WGS sequence"/>
</dbReference>
<evidence type="ECO:0000313" key="2">
    <source>
        <dbReference type="EMBL" id="SDM10027.1"/>
    </source>
</evidence>
<comment type="similarity">
    <text evidence="1">Belongs to the glycosyl hydrolase 25 family.</text>
</comment>
<protein>
    <submittedName>
        <fullName evidence="2">Glycosyl hydrolases family 25</fullName>
    </submittedName>
</protein>
<keyword evidence="2" id="KW-0378">Hydrolase</keyword>
<dbReference type="GO" id="GO:0016998">
    <property type="term" value="P:cell wall macromolecule catabolic process"/>
    <property type="evidence" value="ECO:0007669"/>
    <property type="project" value="InterPro"/>
</dbReference>
<keyword evidence="3" id="KW-1185">Reference proteome</keyword>
<accession>A0A1G9QHQ7</accession>
<evidence type="ECO:0000313" key="3">
    <source>
        <dbReference type="Proteomes" id="UP000199309"/>
    </source>
</evidence>
<dbReference type="PANTHER" id="PTHR34135:SF1">
    <property type="entry name" value="GLYCOSYL HYDROLASE FAMILY 25"/>
    <property type="match status" value="1"/>
</dbReference>